<dbReference type="Gene3D" id="3.40.50.2300">
    <property type="match status" value="2"/>
</dbReference>
<keyword evidence="3" id="KW-0732">Signal</keyword>
<dbReference type="RefSeq" id="WP_274690341.1">
    <property type="nucleotide sequence ID" value="NZ_JAPMOU010000027.1"/>
</dbReference>
<dbReference type="PANTHER" id="PTHR30483:SF6">
    <property type="entry name" value="PERIPLASMIC BINDING PROTEIN OF ABC TRANSPORTER FOR NATURAL AMINO ACIDS"/>
    <property type="match status" value="1"/>
</dbReference>
<proteinExistence type="inferred from homology"/>
<dbReference type="InterPro" id="IPR028082">
    <property type="entry name" value="Peripla_BP_I"/>
</dbReference>
<keyword evidence="2" id="KW-0813">Transport</keyword>
<dbReference type="CDD" id="cd19987">
    <property type="entry name" value="PBP1_SBP-like"/>
    <property type="match status" value="1"/>
</dbReference>
<dbReference type="EMBL" id="JAPMOU010000027">
    <property type="protein sequence ID" value="MDE1464010.1"/>
    <property type="molecule type" value="Genomic_DNA"/>
</dbReference>
<comment type="caution">
    <text evidence="6">The sequence shown here is derived from an EMBL/GenBank/DDBJ whole genome shotgun (WGS) entry which is preliminary data.</text>
</comment>
<dbReference type="InterPro" id="IPR028081">
    <property type="entry name" value="Leu-bd"/>
</dbReference>
<reference evidence="6 7" key="1">
    <citation type="submission" date="2022-11" db="EMBL/GenBank/DDBJ databases">
        <title>Spartinivicinus poritis sp. nov., isolated from scleractinian coral Porites lutea.</title>
        <authorList>
            <person name="Zhang G."/>
            <person name="Cai L."/>
            <person name="Wei Q."/>
        </authorList>
    </citation>
    <scope>NUCLEOTIDE SEQUENCE [LARGE SCALE GENOMIC DNA]</scope>
    <source>
        <strain evidence="6 7">A2-2</strain>
    </source>
</reference>
<dbReference type="PRINTS" id="PR00337">
    <property type="entry name" value="LEUILEVALBP"/>
</dbReference>
<evidence type="ECO:0000256" key="2">
    <source>
        <dbReference type="ARBA" id="ARBA00022448"/>
    </source>
</evidence>
<keyword evidence="4" id="KW-0029">Amino-acid transport</keyword>
<evidence type="ECO:0000313" key="6">
    <source>
        <dbReference type="EMBL" id="MDE1464010.1"/>
    </source>
</evidence>
<organism evidence="6 7">
    <name type="scientific">Spartinivicinus poritis</name>
    <dbReference type="NCBI Taxonomy" id="2994640"/>
    <lineage>
        <taxon>Bacteria</taxon>
        <taxon>Pseudomonadati</taxon>
        <taxon>Pseudomonadota</taxon>
        <taxon>Gammaproteobacteria</taxon>
        <taxon>Oceanospirillales</taxon>
        <taxon>Zooshikellaceae</taxon>
        <taxon>Spartinivicinus</taxon>
    </lineage>
</organism>
<gene>
    <name evidence="6" type="ORF">ORQ98_18815</name>
</gene>
<evidence type="ECO:0000256" key="3">
    <source>
        <dbReference type="ARBA" id="ARBA00022729"/>
    </source>
</evidence>
<dbReference type="SUPFAM" id="SSF53822">
    <property type="entry name" value="Periplasmic binding protein-like I"/>
    <property type="match status" value="1"/>
</dbReference>
<comment type="similarity">
    <text evidence="1">Belongs to the leucine-binding protein family.</text>
</comment>
<dbReference type="InterPro" id="IPR051010">
    <property type="entry name" value="BCAA_transport"/>
</dbReference>
<name>A0ABT5UCS4_9GAMM</name>
<sequence length="426" mass="47845">MHTIKLVNFALPLLLIFGLIKVDLTYSDTVKLGLNYPKTGPYSVQGLDQWRAAQMAKEEINQMGGILGKQVEILWRDSKSKAKQATKNVRELIDDEGVQMIFGGSSSGVAIAAGKVCKVSKVPCFGTLTYSTATTGESGHRYMFRECYNAWPGAKVLASYMNKNFSGKKYFYITADYTWGHTTEASFRIFTNTQDKNVHASIKTPFPTATKSNFKLAIKYAKKKSPDVLVLVLFGKDMAMALKEATSQGLKENTQIVVPNLTLGMAESAGAEAMEGVLGALPWSWRIPELTGSEKGKTFVKKFTEKYNRYPSTSGASAYTIMYEYKAAVEKSGSFDPAKVILALEGRKYKLLKDEQYWRDFDHQSIQTVYAVRGKTIAEVNADPYKLDYFEIIDQMSGDKAFRSREEWERVRREANMPIYLEPKEL</sequence>
<evidence type="ECO:0000313" key="7">
    <source>
        <dbReference type="Proteomes" id="UP001528823"/>
    </source>
</evidence>
<dbReference type="InterPro" id="IPR000709">
    <property type="entry name" value="Leu_Ile_Val-bd"/>
</dbReference>
<keyword evidence="7" id="KW-1185">Reference proteome</keyword>
<dbReference type="Proteomes" id="UP001528823">
    <property type="component" value="Unassembled WGS sequence"/>
</dbReference>
<feature type="domain" description="Leucine-binding protein" evidence="5">
    <location>
        <begin position="29"/>
        <end position="375"/>
    </location>
</feature>
<evidence type="ECO:0000256" key="1">
    <source>
        <dbReference type="ARBA" id="ARBA00010062"/>
    </source>
</evidence>
<protein>
    <submittedName>
        <fullName evidence="6">Substrate-binding protein</fullName>
    </submittedName>
</protein>
<dbReference type="PANTHER" id="PTHR30483">
    <property type="entry name" value="LEUCINE-SPECIFIC-BINDING PROTEIN"/>
    <property type="match status" value="1"/>
</dbReference>
<evidence type="ECO:0000259" key="5">
    <source>
        <dbReference type="Pfam" id="PF13458"/>
    </source>
</evidence>
<evidence type="ECO:0000256" key="4">
    <source>
        <dbReference type="ARBA" id="ARBA00022970"/>
    </source>
</evidence>
<accession>A0ABT5UCS4</accession>
<dbReference type="Pfam" id="PF13458">
    <property type="entry name" value="Peripla_BP_6"/>
    <property type="match status" value="1"/>
</dbReference>